<reference evidence="1 2" key="1">
    <citation type="journal article" date="2013" name="Int. J. Syst. Evol. Microbiol.">
        <title>Ilumatobacter nonamiense sp. nov. and Ilumatobacter coccineum sp. nov., isolated from seashore sand.</title>
        <authorList>
            <person name="Matsumoto A."/>
            <person name="Kasai H."/>
            <person name="Matsuo Y."/>
            <person name="Shizuri Y."/>
            <person name="Ichikawa N."/>
            <person name="Fujita N."/>
            <person name="Omura S."/>
            <person name="Takahashi Y."/>
        </authorList>
    </citation>
    <scope>NUCLEOTIDE SEQUENCE [LARGE SCALE GENOMIC DNA]</scope>
    <source>
        <strain evidence="2">NBRC 103263 / KCTC 29153 / YM16-304</strain>
    </source>
</reference>
<dbReference type="KEGG" id="aym:YM304_36560"/>
<accession>A0A6C7EC59</accession>
<protein>
    <submittedName>
        <fullName evidence="1">Uncharacterized protein</fullName>
    </submittedName>
</protein>
<dbReference type="EMBL" id="AP012057">
    <property type="protein sequence ID" value="BAN03970.1"/>
    <property type="molecule type" value="Genomic_DNA"/>
</dbReference>
<evidence type="ECO:0000313" key="2">
    <source>
        <dbReference type="Proteomes" id="UP000011863"/>
    </source>
</evidence>
<name>A0A6C7EC59_ILUCY</name>
<dbReference type="AlphaFoldDB" id="A0A6C7EC59"/>
<sequence length="82" mass="9058">MIEHSLPNRREDISHTVANTDWHFQPQERLPGPGGAFNGYVAALDHVDGRVILDNPDNPCDIESALGLVGPTERRGLIRQFG</sequence>
<proteinExistence type="predicted"/>
<gene>
    <name evidence="1" type="ORF">YM304_36560</name>
</gene>
<dbReference type="Proteomes" id="UP000011863">
    <property type="component" value="Chromosome"/>
</dbReference>
<keyword evidence="2" id="KW-1185">Reference proteome</keyword>
<evidence type="ECO:0000313" key="1">
    <source>
        <dbReference type="EMBL" id="BAN03970.1"/>
    </source>
</evidence>
<organism evidence="1 2">
    <name type="scientific">Ilumatobacter coccineus (strain NBRC 103263 / KCTC 29153 / YM16-304)</name>
    <dbReference type="NCBI Taxonomy" id="1313172"/>
    <lineage>
        <taxon>Bacteria</taxon>
        <taxon>Bacillati</taxon>
        <taxon>Actinomycetota</taxon>
        <taxon>Acidimicrobiia</taxon>
        <taxon>Acidimicrobiales</taxon>
        <taxon>Ilumatobacteraceae</taxon>
        <taxon>Ilumatobacter</taxon>
    </lineage>
</organism>